<feature type="chain" id="PRO_5019479395" description="Pentacotripeptide-repeat region of PRORP domain-containing protein" evidence="3">
    <location>
        <begin position="24"/>
        <end position="634"/>
    </location>
</feature>
<feature type="repeat" description="PPR" evidence="1">
    <location>
        <begin position="299"/>
        <end position="329"/>
    </location>
</feature>
<keyword evidence="5" id="KW-1185">Reference proteome</keyword>
<dbReference type="PROSITE" id="PS51375">
    <property type="entry name" value="PPR"/>
    <property type="match status" value="3"/>
</dbReference>
<name>A0A448Z7K3_9STRA</name>
<dbReference type="EMBL" id="CAACVS010000149">
    <property type="protein sequence ID" value="VEU38006.1"/>
    <property type="molecule type" value="Genomic_DNA"/>
</dbReference>
<evidence type="ECO:0000313" key="4">
    <source>
        <dbReference type="EMBL" id="VEU38006.1"/>
    </source>
</evidence>
<dbReference type="AlphaFoldDB" id="A0A448Z7K3"/>
<dbReference type="Proteomes" id="UP000291116">
    <property type="component" value="Unassembled WGS sequence"/>
</dbReference>
<gene>
    <name evidence="4" type="ORF">PSNMU_V1.4_AUG-EV-PASAV3_0047290</name>
</gene>
<dbReference type="Gene3D" id="1.25.40.10">
    <property type="entry name" value="Tetratricopeptide repeat domain"/>
    <property type="match status" value="4"/>
</dbReference>
<proteinExistence type="predicted"/>
<dbReference type="NCBIfam" id="TIGR00756">
    <property type="entry name" value="PPR"/>
    <property type="match status" value="4"/>
</dbReference>
<dbReference type="Pfam" id="PF13812">
    <property type="entry name" value="PPR_3"/>
    <property type="match status" value="1"/>
</dbReference>
<dbReference type="Pfam" id="PF01535">
    <property type="entry name" value="PPR"/>
    <property type="match status" value="1"/>
</dbReference>
<dbReference type="PANTHER" id="PTHR47938:SF35">
    <property type="entry name" value="PENTATRICOPEPTIDE REPEAT-CONTAINING PROTEIN 4, MITOCHONDRIAL-RELATED"/>
    <property type="match status" value="1"/>
</dbReference>
<dbReference type="GO" id="GO:0003729">
    <property type="term" value="F:mRNA binding"/>
    <property type="evidence" value="ECO:0007669"/>
    <property type="project" value="TreeGrafter"/>
</dbReference>
<dbReference type="InterPro" id="IPR002885">
    <property type="entry name" value="PPR_rpt"/>
</dbReference>
<evidence type="ECO:0000256" key="3">
    <source>
        <dbReference type="SAM" id="SignalP"/>
    </source>
</evidence>
<feature type="repeat" description="PPR" evidence="1">
    <location>
        <begin position="468"/>
        <end position="498"/>
    </location>
</feature>
<evidence type="ECO:0000256" key="1">
    <source>
        <dbReference type="PROSITE-ProRule" id="PRU00708"/>
    </source>
</evidence>
<evidence type="ECO:0008006" key="6">
    <source>
        <dbReference type="Google" id="ProtNLM"/>
    </source>
</evidence>
<organism evidence="4 5">
    <name type="scientific">Pseudo-nitzschia multistriata</name>
    <dbReference type="NCBI Taxonomy" id="183589"/>
    <lineage>
        <taxon>Eukaryota</taxon>
        <taxon>Sar</taxon>
        <taxon>Stramenopiles</taxon>
        <taxon>Ochrophyta</taxon>
        <taxon>Bacillariophyta</taxon>
        <taxon>Bacillariophyceae</taxon>
        <taxon>Bacillariophycidae</taxon>
        <taxon>Bacillariales</taxon>
        <taxon>Bacillariaceae</taxon>
        <taxon>Pseudo-nitzschia</taxon>
    </lineage>
</organism>
<dbReference type="Pfam" id="PF13041">
    <property type="entry name" value="PPR_2"/>
    <property type="match status" value="3"/>
</dbReference>
<evidence type="ECO:0000256" key="2">
    <source>
        <dbReference type="SAM" id="MobiDB-lite"/>
    </source>
</evidence>
<accession>A0A448Z7K3</accession>
<feature type="signal peptide" evidence="3">
    <location>
        <begin position="1"/>
        <end position="23"/>
    </location>
</feature>
<feature type="region of interest" description="Disordered" evidence="2">
    <location>
        <begin position="42"/>
        <end position="70"/>
    </location>
</feature>
<dbReference type="OrthoDB" id="39895at2759"/>
<feature type="repeat" description="PPR" evidence="1">
    <location>
        <begin position="552"/>
        <end position="582"/>
    </location>
</feature>
<dbReference type="PANTHER" id="PTHR47938">
    <property type="entry name" value="RESPIRATORY COMPLEX I CHAPERONE (CIA84), PUTATIVE (AFU_ORTHOLOGUE AFUA_2G06020)-RELATED"/>
    <property type="match status" value="1"/>
</dbReference>
<keyword evidence="3" id="KW-0732">Signal</keyword>
<dbReference type="InterPro" id="IPR011990">
    <property type="entry name" value="TPR-like_helical_dom_sf"/>
</dbReference>
<protein>
    <recommendedName>
        <fullName evidence="6">Pentacotripeptide-repeat region of PRORP domain-containing protein</fullName>
    </recommendedName>
</protein>
<evidence type="ECO:0000313" key="5">
    <source>
        <dbReference type="Proteomes" id="UP000291116"/>
    </source>
</evidence>
<sequence length="634" mass="70717">MGSSNRLGTGIIALWAATTTTLSLTTPNTRYGMVASLQSSRSSGYLDHRPSSELLATDDANPCEREKESESIPDIQELRDEIRKWSRTRTLDAPSKATSALKAMFRYHGSTEKKRSQNAPSCVDVIDCTQVINAWSKSRRRDSPQQALTILKLMIAIHKKNGNDRIRPNTITYSSVINAYARRGDFYGALDVFAMQVNDFKRRGNEEAKPNAYAFNSLINACAKSKSEDMSKTAEKLLATMNDWYLRGDLEDGPDAYTYSSIINCFSKSNEKNAPSKARKILETMVSEYGYGNKDSRRNTVTYAAVMNAYARQGDAMGATEVFKMMEKDYQFGNKEAKLDVQIYNILVDAWSKSSQKDAPSRSRDILKIMLAQYEAGNKNIRPDTVTYATVMNTYAKQGDIIGATETFEMMTGDYQSGNANAEPNVNAYSILIDAWSKSSEKDAPRRARDILDTVIAESITKKSLRPDAIVYNSVLNAYATRGYVNGATEVFEMMKKDHRTGNKNAEPNIRTYNILMDAWSKSTQKDAPIKSRNILNTVVNESKTKKNMSPDTITYNSALNAHANHGDFEGAAKIFEMMKKDYNSGNENAKPNAITYNILTDILPQFNNGKIQKQAPDGVSTPVANAKVKKRKV</sequence>
<reference evidence="4 5" key="1">
    <citation type="submission" date="2019-01" db="EMBL/GenBank/DDBJ databases">
        <authorList>
            <person name="Ferrante I. M."/>
        </authorList>
    </citation>
    <scope>NUCLEOTIDE SEQUENCE [LARGE SCALE GENOMIC DNA]</scope>
    <source>
        <strain evidence="4 5">B856</strain>
    </source>
</reference>